<dbReference type="SUPFAM" id="SSF51735">
    <property type="entry name" value="NAD(P)-binding Rossmann-fold domains"/>
    <property type="match status" value="1"/>
</dbReference>
<protein>
    <recommendedName>
        <fullName evidence="3">Enoyl reductase (ER) domain-containing protein</fullName>
    </recommendedName>
</protein>
<dbReference type="GO" id="GO:0016651">
    <property type="term" value="F:oxidoreductase activity, acting on NAD(P)H"/>
    <property type="evidence" value="ECO:0007669"/>
    <property type="project" value="TreeGrafter"/>
</dbReference>
<dbReference type="Gene3D" id="3.40.50.720">
    <property type="entry name" value="NAD(P)-binding Rossmann-like Domain"/>
    <property type="match status" value="1"/>
</dbReference>
<dbReference type="InterPro" id="IPR011032">
    <property type="entry name" value="GroES-like_sf"/>
</dbReference>
<dbReference type="EMBL" id="BTCM01000004">
    <property type="protein sequence ID" value="GMK57873.1"/>
    <property type="molecule type" value="Genomic_DNA"/>
</dbReference>
<evidence type="ECO:0000259" key="3">
    <source>
        <dbReference type="SMART" id="SM00829"/>
    </source>
</evidence>
<feature type="domain" description="Enoyl reductase (ER)" evidence="3">
    <location>
        <begin position="11"/>
        <end position="330"/>
    </location>
</feature>
<accession>A0AAD3TW79</accession>
<dbReference type="SMART" id="SM00829">
    <property type="entry name" value="PKS_ER"/>
    <property type="match status" value="1"/>
</dbReference>
<sequence length="334" mass="36810">MRCVLIKDGKGPVDNLYIGEEPTPSPKKDEVLVKVGTFGLNRMDLLQREGKYNLPPQASKTVLGVEFAGTVTELGEGATKFKVGDEVFGLAFGGAYAEYITSPESMLLPKPKELSWVEAAALPENWMTAYQALFLETGLKEGESALIHAGASGVGVAAIQLALQTGKAGKVFTTCGSEDKVQFLKKLVNNDPRLIVINYRTQDFEEEIKKHDSGADVVVDFIGKDYFQRNLSVMNRDGRMVLLAFMSGAVVDKANIALFLAKRLQLRGSTLRSRTVEYQADLLQQFKEHALPDIVSGKYKVEVYKTYPWTEVIEGQKEMAANKNSGKIVFEVTK</sequence>
<dbReference type="InterPro" id="IPR014189">
    <property type="entry name" value="Quinone_OxRdtase_PIG3"/>
</dbReference>
<dbReference type="InterPro" id="IPR013149">
    <property type="entry name" value="ADH-like_C"/>
</dbReference>
<comment type="caution">
    <text evidence="4">The sequence shown here is derived from an EMBL/GenBank/DDBJ whole genome shotgun (WGS) entry which is preliminary data.</text>
</comment>
<dbReference type="InterPro" id="IPR013154">
    <property type="entry name" value="ADH-like_N"/>
</dbReference>
<evidence type="ECO:0000256" key="2">
    <source>
        <dbReference type="ARBA" id="ARBA00023002"/>
    </source>
</evidence>
<gene>
    <name evidence="4" type="ORF">CspeluHIS016_0407070</name>
</gene>
<keyword evidence="5" id="KW-1185">Reference proteome</keyword>
<reference evidence="4" key="1">
    <citation type="journal article" date="2023" name="BMC Genomics">
        <title>Chromosome-level genome assemblies of Cutaneotrichosporon spp. (Trichosporonales, Basidiomycota) reveal imbalanced evolution between nucleotide sequences and chromosome synteny.</title>
        <authorList>
            <person name="Kobayashi Y."/>
            <person name="Kayamori A."/>
            <person name="Aoki K."/>
            <person name="Shiwa Y."/>
            <person name="Matsutani M."/>
            <person name="Fujita N."/>
            <person name="Sugita T."/>
            <person name="Iwasaki W."/>
            <person name="Tanaka N."/>
            <person name="Takashima M."/>
        </authorList>
    </citation>
    <scope>NUCLEOTIDE SEQUENCE</scope>
    <source>
        <strain evidence="4">HIS016</strain>
    </source>
</reference>
<dbReference type="PANTHER" id="PTHR48106:SF18">
    <property type="entry name" value="QUINONE OXIDOREDUCTASE PIG3"/>
    <property type="match status" value="1"/>
</dbReference>
<keyword evidence="2" id="KW-0560">Oxidoreductase</keyword>
<organism evidence="4 5">
    <name type="scientific">Cutaneotrichosporon spelunceum</name>
    <dbReference type="NCBI Taxonomy" id="1672016"/>
    <lineage>
        <taxon>Eukaryota</taxon>
        <taxon>Fungi</taxon>
        <taxon>Dikarya</taxon>
        <taxon>Basidiomycota</taxon>
        <taxon>Agaricomycotina</taxon>
        <taxon>Tremellomycetes</taxon>
        <taxon>Trichosporonales</taxon>
        <taxon>Trichosporonaceae</taxon>
        <taxon>Cutaneotrichosporon</taxon>
    </lineage>
</organism>
<dbReference type="NCBIfam" id="TIGR02824">
    <property type="entry name" value="quinone_pig3"/>
    <property type="match status" value="1"/>
</dbReference>
<dbReference type="Pfam" id="PF00107">
    <property type="entry name" value="ADH_zinc_N"/>
    <property type="match status" value="1"/>
</dbReference>
<dbReference type="InterPro" id="IPR036291">
    <property type="entry name" value="NAD(P)-bd_dom_sf"/>
</dbReference>
<evidence type="ECO:0000256" key="1">
    <source>
        <dbReference type="ARBA" id="ARBA00022857"/>
    </source>
</evidence>
<proteinExistence type="predicted"/>
<evidence type="ECO:0000313" key="5">
    <source>
        <dbReference type="Proteomes" id="UP001222932"/>
    </source>
</evidence>
<dbReference type="GO" id="GO:0070402">
    <property type="term" value="F:NADPH binding"/>
    <property type="evidence" value="ECO:0007669"/>
    <property type="project" value="TreeGrafter"/>
</dbReference>
<evidence type="ECO:0000313" key="4">
    <source>
        <dbReference type="EMBL" id="GMK57873.1"/>
    </source>
</evidence>
<dbReference type="PANTHER" id="PTHR48106">
    <property type="entry name" value="QUINONE OXIDOREDUCTASE PIG3-RELATED"/>
    <property type="match status" value="1"/>
</dbReference>
<dbReference type="InterPro" id="IPR020843">
    <property type="entry name" value="ER"/>
</dbReference>
<dbReference type="AlphaFoldDB" id="A0AAD3TW79"/>
<dbReference type="Proteomes" id="UP001222932">
    <property type="component" value="Unassembled WGS sequence"/>
</dbReference>
<dbReference type="Pfam" id="PF08240">
    <property type="entry name" value="ADH_N"/>
    <property type="match status" value="1"/>
</dbReference>
<name>A0AAD3TW79_9TREE</name>
<dbReference type="Gene3D" id="3.90.180.10">
    <property type="entry name" value="Medium-chain alcohol dehydrogenases, catalytic domain"/>
    <property type="match status" value="1"/>
</dbReference>
<dbReference type="CDD" id="cd05276">
    <property type="entry name" value="p53_inducible_oxidoreductase"/>
    <property type="match status" value="1"/>
</dbReference>
<dbReference type="SUPFAM" id="SSF50129">
    <property type="entry name" value="GroES-like"/>
    <property type="match status" value="1"/>
</dbReference>
<reference evidence="4" key="2">
    <citation type="submission" date="2023-06" db="EMBL/GenBank/DDBJ databases">
        <authorList>
            <person name="Kobayashi Y."/>
            <person name="Kayamori A."/>
            <person name="Aoki K."/>
            <person name="Shiwa Y."/>
            <person name="Fujita N."/>
            <person name="Sugita T."/>
            <person name="Iwasaki W."/>
            <person name="Tanaka N."/>
            <person name="Takashima M."/>
        </authorList>
    </citation>
    <scope>NUCLEOTIDE SEQUENCE</scope>
    <source>
        <strain evidence="4">HIS016</strain>
    </source>
</reference>
<keyword evidence="1" id="KW-0521">NADP</keyword>